<dbReference type="PROSITE" id="PS50878">
    <property type="entry name" value="RT_POL"/>
    <property type="match status" value="1"/>
</dbReference>
<dbReference type="SUPFAM" id="SSF56672">
    <property type="entry name" value="DNA/RNA polymerases"/>
    <property type="match status" value="1"/>
</dbReference>
<evidence type="ECO:0000313" key="2">
    <source>
        <dbReference type="EMBL" id="OXM13294.1"/>
    </source>
</evidence>
<accession>A0A229NTX4</accession>
<dbReference type="PANTHER" id="PTHR34047:SF8">
    <property type="entry name" value="PROTEIN YKFC"/>
    <property type="match status" value="1"/>
</dbReference>
<dbReference type="RefSeq" id="WP_089526005.1">
    <property type="nucleotide sequence ID" value="NZ_NMUQ01000003.1"/>
</dbReference>
<dbReference type="InterPro" id="IPR000477">
    <property type="entry name" value="RT_dom"/>
</dbReference>
<proteinExistence type="predicted"/>
<dbReference type="InterPro" id="IPR043502">
    <property type="entry name" value="DNA/RNA_pol_sf"/>
</dbReference>
<dbReference type="EMBL" id="NMUQ01000003">
    <property type="protein sequence ID" value="OXM13294.1"/>
    <property type="molecule type" value="Genomic_DNA"/>
</dbReference>
<dbReference type="Pfam" id="PF00078">
    <property type="entry name" value="RVT_1"/>
    <property type="match status" value="1"/>
</dbReference>
<comment type="caution">
    <text evidence="2">The sequence shown here is derived from an EMBL/GenBank/DDBJ whole genome shotgun (WGS) entry which is preliminary data.</text>
</comment>
<reference evidence="2 3" key="1">
    <citation type="submission" date="2017-07" db="EMBL/GenBank/DDBJ databases">
        <title>Paenibacillus herberti R33 genome sequencing and assembly.</title>
        <authorList>
            <person name="Su W."/>
        </authorList>
    </citation>
    <scope>NUCLEOTIDE SEQUENCE [LARGE SCALE GENOMIC DNA]</scope>
    <source>
        <strain evidence="2 3">R33</strain>
    </source>
</reference>
<keyword evidence="2" id="KW-0548">Nucleotidyltransferase</keyword>
<dbReference type="GO" id="GO:0003964">
    <property type="term" value="F:RNA-directed DNA polymerase activity"/>
    <property type="evidence" value="ECO:0007669"/>
    <property type="project" value="UniProtKB-KW"/>
</dbReference>
<gene>
    <name evidence="2" type="primary">ltrA</name>
    <name evidence="2" type="ORF">CGZ75_19680</name>
</gene>
<evidence type="ECO:0000259" key="1">
    <source>
        <dbReference type="PROSITE" id="PS50878"/>
    </source>
</evidence>
<dbReference type="AlphaFoldDB" id="A0A229NTX4"/>
<protein>
    <submittedName>
        <fullName evidence="2">Group II intron reverse transcriptase/maturase</fullName>
    </submittedName>
</protein>
<dbReference type="PANTHER" id="PTHR34047">
    <property type="entry name" value="NUCLEAR INTRON MATURASE 1, MITOCHONDRIAL-RELATED"/>
    <property type="match status" value="1"/>
</dbReference>
<dbReference type="CDD" id="cd01651">
    <property type="entry name" value="RT_G2_intron"/>
    <property type="match status" value="1"/>
</dbReference>
<organism evidence="2 3">
    <name type="scientific">Paenibacillus herberti</name>
    <dbReference type="NCBI Taxonomy" id="1619309"/>
    <lineage>
        <taxon>Bacteria</taxon>
        <taxon>Bacillati</taxon>
        <taxon>Bacillota</taxon>
        <taxon>Bacilli</taxon>
        <taxon>Bacillales</taxon>
        <taxon>Paenibacillaceae</taxon>
        <taxon>Paenibacillus</taxon>
    </lineage>
</organism>
<dbReference type="NCBIfam" id="TIGR04416">
    <property type="entry name" value="group_II_RT_mat"/>
    <property type="match status" value="1"/>
</dbReference>
<sequence length="436" mass="51174">METKLARIAEMASSDPKLRFTSIGHFIDAAALTESHRAMETGKATGVDGVTKETYEANLEANVENLVKRIKQKSYRPQPARRTYIPKDEKSTRPLGIPAYEDKLVQHALKRVLEAIYEQDFMDFSYGFRPKRSMHDALKRLNAIMERGPMHYVVDADIKGFFNHVDHEWLMEFLKLRIGDPNIHRLVRRMLKAGIQEDGEYEPTEEGTPQGSVVSPMLANVYLHYVLDIWFEVAVKRPCRGRAEIIRFADDFVCCFQYKEDAERFYAALRTRLGKFNLSIAEEKTKIIEFGRFAEANRKKRGEGKPETFTFLGFTHYCSKSQKGMFRVKRKTSGKKFKQKVKAMKTWIKANRHMEQKTFLKTLRSKLAGHYRYYGITDNFEMVHAYYEITINLMLKWLNRRSQKKSFTKERFFEVLTNFKLPKPRIYVNIYDMPKL</sequence>
<dbReference type="Proteomes" id="UP000215145">
    <property type="component" value="Unassembled WGS sequence"/>
</dbReference>
<dbReference type="OrthoDB" id="9793236at2"/>
<feature type="domain" description="Reverse transcriptase" evidence="1">
    <location>
        <begin position="66"/>
        <end position="316"/>
    </location>
</feature>
<keyword evidence="2" id="KW-0695">RNA-directed DNA polymerase</keyword>
<keyword evidence="2" id="KW-0808">Transferase</keyword>
<keyword evidence="3" id="KW-1185">Reference proteome</keyword>
<name>A0A229NTX4_9BACL</name>
<dbReference type="InterPro" id="IPR051083">
    <property type="entry name" value="GrpII_Intron_Splice-Mob/Def"/>
</dbReference>
<dbReference type="InterPro" id="IPR030931">
    <property type="entry name" value="Group_II_RT_mat"/>
</dbReference>
<evidence type="ECO:0000313" key="3">
    <source>
        <dbReference type="Proteomes" id="UP000215145"/>
    </source>
</evidence>